<dbReference type="Pfam" id="PF19431">
    <property type="entry name" value="MEKK4_N"/>
    <property type="match status" value="4"/>
</dbReference>
<comment type="similarity">
    <text evidence="1">Belongs to the protein kinase superfamily. STE Ser/Thr protein kinase family. MAP kinase kinase kinase subfamily.</text>
</comment>
<dbReference type="PROSITE" id="PS00108">
    <property type="entry name" value="PROTEIN_KINASE_ST"/>
    <property type="match status" value="1"/>
</dbReference>
<evidence type="ECO:0000256" key="4">
    <source>
        <dbReference type="ARBA" id="ARBA00022741"/>
    </source>
</evidence>
<dbReference type="PANTHER" id="PTHR48016:SF32">
    <property type="entry name" value="MITOGEN-ACTIVATED PROTEIN KINASE KINASE KINASE 4"/>
    <property type="match status" value="1"/>
</dbReference>
<feature type="compositionally biased region" description="Basic residues" evidence="8">
    <location>
        <begin position="49"/>
        <end position="61"/>
    </location>
</feature>
<reference evidence="11" key="1">
    <citation type="submission" date="2025-08" db="UniProtKB">
        <authorList>
            <consortium name="RefSeq"/>
        </authorList>
    </citation>
    <scope>IDENTIFICATION</scope>
    <source>
        <tissue evidence="11">Entire body</tissue>
    </source>
</reference>
<dbReference type="GO" id="GO:0004674">
    <property type="term" value="F:protein serine/threonine kinase activity"/>
    <property type="evidence" value="ECO:0007669"/>
    <property type="project" value="UniProtKB-KW"/>
</dbReference>
<dbReference type="InterPro" id="IPR045801">
    <property type="entry name" value="MEKK4_N"/>
</dbReference>
<keyword evidence="5 11" id="KW-0418">Kinase</keyword>
<dbReference type="RefSeq" id="XP_025829297.1">
    <property type="nucleotide sequence ID" value="XM_025973512.1"/>
</dbReference>
<keyword evidence="3" id="KW-0808">Transferase</keyword>
<proteinExistence type="inferred from homology"/>
<dbReference type="InterPro" id="IPR050538">
    <property type="entry name" value="MAP_kinase_kinase_kinase"/>
</dbReference>
<dbReference type="InterPro" id="IPR011009">
    <property type="entry name" value="Kinase-like_dom_sf"/>
</dbReference>
<feature type="region of interest" description="Disordered" evidence="8">
    <location>
        <begin position="1080"/>
        <end position="1108"/>
    </location>
</feature>
<feature type="region of interest" description="Disordered" evidence="8">
    <location>
        <begin position="269"/>
        <end position="289"/>
    </location>
</feature>
<protein>
    <submittedName>
        <fullName evidence="11">Mitogen-activated protein kinase kinase kinase 4</fullName>
    </submittedName>
</protein>
<evidence type="ECO:0000256" key="2">
    <source>
        <dbReference type="ARBA" id="ARBA00022527"/>
    </source>
</evidence>
<evidence type="ECO:0000256" key="7">
    <source>
        <dbReference type="PROSITE-ProRule" id="PRU10141"/>
    </source>
</evidence>
<evidence type="ECO:0000256" key="3">
    <source>
        <dbReference type="ARBA" id="ARBA00022679"/>
    </source>
</evidence>
<feature type="compositionally biased region" description="Polar residues" evidence="8">
    <location>
        <begin position="1131"/>
        <end position="1142"/>
    </location>
</feature>
<feature type="compositionally biased region" description="Polar residues" evidence="8">
    <location>
        <begin position="1082"/>
        <end position="1108"/>
    </location>
</feature>
<dbReference type="FunCoup" id="A0A7F5R224">
    <property type="interactions" value="2080"/>
</dbReference>
<feature type="compositionally biased region" description="Polar residues" evidence="8">
    <location>
        <begin position="35"/>
        <end position="45"/>
    </location>
</feature>
<dbReference type="InterPro" id="IPR008271">
    <property type="entry name" value="Ser/Thr_kinase_AS"/>
</dbReference>
<dbReference type="Gene3D" id="1.10.510.10">
    <property type="entry name" value="Transferase(Phosphotransferase) domain 1"/>
    <property type="match status" value="1"/>
</dbReference>
<feature type="region of interest" description="Disordered" evidence="8">
    <location>
        <begin position="1121"/>
        <end position="1144"/>
    </location>
</feature>
<dbReference type="InterPro" id="IPR017441">
    <property type="entry name" value="Protein_kinase_ATP_BS"/>
</dbReference>
<dbReference type="CTD" id="42253"/>
<dbReference type="GO" id="GO:0000165">
    <property type="term" value="P:MAPK cascade"/>
    <property type="evidence" value="ECO:0007669"/>
    <property type="project" value="InterPro"/>
</dbReference>
<feature type="domain" description="Protein kinase" evidence="9">
    <location>
        <begin position="1193"/>
        <end position="1440"/>
    </location>
</feature>
<dbReference type="OrthoDB" id="1043025at2759"/>
<feature type="compositionally biased region" description="Polar residues" evidence="8">
    <location>
        <begin position="271"/>
        <end position="282"/>
    </location>
</feature>
<feature type="region of interest" description="Disordered" evidence="8">
    <location>
        <begin position="1"/>
        <end position="73"/>
    </location>
</feature>
<dbReference type="SMART" id="SM00220">
    <property type="entry name" value="S_TKc"/>
    <property type="match status" value="1"/>
</dbReference>
<dbReference type="PANTHER" id="PTHR48016">
    <property type="entry name" value="MAP KINASE KINASE KINASE SSK2-RELATED-RELATED"/>
    <property type="match status" value="1"/>
</dbReference>
<keyword evidence="2" id="KW-0723">Serine/threonine-protein kinase</keyword>
<dbReference type="KEGG" id="apln:108733372"/>
<keyword evidence="10" id="KW-1185">Reference proteome</keyword>
<gene>
    <name evidence="11" type="primary">LOC108733372</name>
</gene>
<keyword evidence="4 7" id="KW-0547">Nucleotide-binding</keyword>
<dbReference type="PROSITE" id="PS50011">
    <property type="entry name" value="PROTEIN_KINASE_DOM"/>
    <property type="match status" value="1"/>
</dbReference>
<evidence type="ECO:0000259" key="9">
    <source>
        <dbReference type="PROSITE" id="PS50011"/>
    </source>
</evidence>
<dbReference type="InParanoid" id="A0A7F5R224"/>
<evidence type="ECO:0000256" key="5">
    <source>
        <dbReference type="ARBA" id="ARBA00022777"/>
    </source>
</evidence>
<evidence type="ECO:0000256" key="1">
    <source>
        <dbReference type="ARBA" id="ARBA00006529"/>
    </source>
</evidence>
<dbReference type="GeneID" id="108733372"/>
<sequence>MTNILSEHRGYNDSSDDSLSPNAINDDFFEHDSDYSNFDQYSATPPRTRVLRKHKERKRRSKENSGGIKNPAYLNKMTTPKVFSRSMSASQLNSQCNDCEESYDVEEKKSNKRLLKMLRNSERDLKLDIRATQGGRSQHCKVLDGCSAMPMSLIISFSKLYKEMSDIVVEEYREKLAKSMVHFVFMWMKFATERCERGRGMRPRWAYQGLEFLLIVCDPKNTAYLTDEEFEELKNRMDACISHVIGTATVGTDTPSPKVALDFSRTFPRSRASSPNLRTTYRSQRKKKSNKRLLKMLRNSERDLKLDIRATQGGRSQHCKVLDGCSAMPVVEGCKRFMSLYSRRVTAPKTRSEDGCKFELNKSLERDGVDDGCPQNRVDFHKTLSLLIKMGCGEKQSQNRNPRRNVSREEVLWQNELKDIIWLELQAWHADRTPAEQDDYLCTARDSVEGLLNEIMNYKFQRAACSVSGRSLDSGISGEVCDGCISMFCGTCLEVQNQAVRDVECLMNRLEEAESLFPSSKAFGEHYPLYTCPEFIGRVRAMCLWYNTVKHLRLMLLITGKLFAMVDNKIEWSVFQEDSGFESTSPSDSNNSSGSADIFSYNIMDFVSVLSIGSNKVTAYRKYIENILKTRGVEKSLSFLAKLHKFVLEKAKLTLEKPDDSIFSKTAFENQEDELHRYGTWSPEAIALSLPSYKSIFLFLCVVPLNMVQEFLNMRLEQKPNNPSPLSLRHLIRELKQGLQKATSHRKWFVHYISIALVDCEEFKYWYEEKLAQLDGTVSEIFDSYLTYLEQLVLLEHETFPKSFLEEEWCFSSSITELIPGGKQKAEDKFMLMLCSLMKALSKRLINRIEELTVEIKKSEDEGSRKHILSAICHSVQSVINEEREKCGKMITFLKSLGRVCFSKLEKGDIIKKCLSQAFVSLKCTLPIVIEKIESILFTVSLDKFDDIERSSFVSRSREILQQAYRFGFELYKEMSDIVVEEYREKLAKSMVHFVFMWMKFATERCERGRGMRPRWAYQGLEFLLIVCDPKNTAYLTDEEFEELKNRMDACISHVIGTATVGTDTPSPKVALDFSRTFPRSRASSPNLRTTYRSQRSNNRKTSTNTPPAITFNMELAKTTVSNERHDNSEDSTSVRQRQSISKQDRIRDAVEKLDNELEMSLREHNLIGKVVAVCKDPLSKVHIRRRYVNFSWQRGIKIGQGRFGKVYTAVNNTTGEMMAVKEISLQQNDTYTIKRTALELKILEGISHENLVKYYGLEVHKEEMLLFMEYCEEGSLENLISGSENGLPELLIRKYTYQLLSGLAVLHCHGIVHRDIKSANIFLTDKGNRLKIGDFGCAAKIRAQVTVHGELQGFVGTQAYMAPEVFMKTNSEGHGRSADIWSVGCVVIEMASGKVNEFKRINYFKKVLVFSMPFYNPKDRATALELLHHNFVKVGDELV</sequence>
<feature type="compositionally biased region" description="Basic and acidic residues" evidence="8">
    <location>
        <begin position="1"/>
        <end position="11"/>
    </location>
</feature>
<dbReference type="Pfam" id="PF00069">
    <property type="entry name" value="Pkinase"/>
    <property type="match status" value="1"/>
</dbReference>
<dbReference type="SUPFAM" id="SSF56112">
    <property type="entry name" value="Protein kinase-like (PK-like)"/>
    <property type="match status" value="1"/>
</dbReference>
<name>A0A7F5R224_AGRPL</name>
<keyword evidence="6 7" id="KW-0067">ATP-binding</keyword>
<dbReference type="Proteomes" id="UP000192223">
    <property type="component" value="Unplaced"/>
</dbReference>
<organism evidence="10 11">
    <name type="scientific">Agrilus planipennis</name>
    <name type="common">Emerald ash borer</name>
    <name type="synonym">Agrilus marcopoli</name>
    <dbReference type="NCBI Taxonomy" id="224129"/>
    <lineage>
        <taxon>Eukaryota</taxon>
        <taxon>Metazoa</taxon>
        <taxon>Ecdysozoa</taxon>
        <taxon>Arthropoda</taxon>
        <taxon>Hexapoda</taxon>
        <taxon>Insecta</taxon>
        <taxon>Pterygota</taxon>
        <taxon>Neoptera</taxon>
        <taxon>Endopterygota</taxon>
        <taxon>Coleoptera</taxon>
        <taxon>Polyphaga</taxon>
        <taxon>Elateriformia</taxon>
        <taxon>Buprestoidea</taxon>
        <taxon>Buprestidae</taxon>
        <taxon>Agrilinae</taxon>
        <taxon>Agrilus</taxon>
    </lineage>
</organism>
<dbReference type="PROSITE" id="PS00107">
    <property type="entry name" value="PROTEIN_KINASE_ATP"/>
    <property type="match status" value="1"/>
</dbReference>
<dbReference type="InterPro" id="IPR000719">
    <property type="entry name" value="Prot_kinase_dom"/>
</dbReference>
<evidence type="ECO:0000313" key="10">
    <source>
        <dbReference type="Proteomes" id="UP000192223"/>
    </source>
</evidence>
<evidence type="ECO:0000313" key="11">
    <source>
        <dbReference type="RefSeq" id="XP_025829297.1"/>
    </source>
</evidence>
<evidence type="ECO:0000256" key="6">
    <source>
        <dbReference type="ARBA" id="ARBA00022840"/>
    </source>
</evidence>
<dbReference type="GO" id="GO:0005524">
    <property type="term" value="F:ATP binding"/>
    <property type="evidence" value="ECO:0007669"/>
    <property type="project" value="UniProtKB-UniRule"/>
</dbReference>
<feature type="binding site" evidence="7">
    <location>
        <position position="1222"/>
    </location>
    <ligand>
        <name>ATP</name>
        <dbReference type="ChEBI" id="CHEBI:30616"/>
    </ligand>
</feature>
<accession>A0A7F5R224</accession>
<evidence type="ECO:0000256" key="8">
    <source>
        <dbReference type="SAM" id="MobiDB-lite"/>
    </source>
</evidence>